<dbReference type="AlphaFoldDB" id="A0A978W4H1"/>
<sequence>MRCSGNISTDVIGQPERCRKKSMRLALAKEKKKLDSEQVVHLLGNPARNLSYRENYIPIWFNELDPEDISRKVVEMIVQKASMEASKPSRSRIKSVIRIHYPIQMIERFEKYREKVKIMAYERYKRHLRSTVDGNELLRFYPTTMACYSGNYSNRIISQYGLCRDPKCRVCTILGCNFQMENMLKNGIPLSRYSDHQVFMRDDDDENTIRNITRSSAKKKNIRRAVIICRTIAGIIANTVNGGGDNLNNESFSVHDNTSDWLTVPNPSALLPCFVVVFTT</sequence>
<organism evidence="1 2">
    <name type="scientific">Ziziphus jujuba var. spinosa</name>
    <dbReference type="NCBI Taxonomy" id="714518"/>
    <lineage>
        <taxon>Eukaryota</taxon>
        <taxon>Viridiplantae</taxon>
        <taxon>Streptophyta</taxon>
        <taxon>Embryophyta</taxon>
        <taxon>Tracheophyta</taxon>
        <taxon>Spermatophyta</taxon>
        <taxon>Magnoliopsida</taxon>
        <taxon>eudicotyledons</taxon>
        <taxon>Gunneridae</taxon>
        <taxon>Pentapetalae</taxon>
        <taxon>rosids</taxon>
        <taxon>fabids</taxon>
        <taxon>Rosales</taxon>
        <taxon>Rhamnaceae</taxon>
        <taxon>Paliureae</taxon>
        <taxon>Ziziphus</taxon>
    </lineage>
</organism>
<protein>
    <submittedName>
        <fullName evidence="1">Uncharacterized protein</fullName>
    </submittedName>
</protein>
<reference evidence="1" key="1">
    <citation type="journal article" date="2021" name="Front. Plant Sci.">
        <title>Chromosome-Scale Genome Assembly for Chinese Sour Jujube and Insights Into Its Genome Evolution and Domestication Signature.</title>
        <authorList>
            <person name="Shen L.-Y."/>
            <person name="Luo H."/>
            <person name="Wang X.-L."/>
            <person name="Wang X.-M."/>
            <person name="Qiu X.-J."/>
            <person name="Liu H."/>
            <person name="Zhou S.-S."/>
            <person name="Jia K.-H."/>
            <person name="Nie S."/>
            <person name="Bao Y.-T."/>
            <person name="Zhang R.-G."/>
            <person name="Yun Q.-Z."/>
            <person name="Chai Y.-H."/>
            <person name="Lu J.-Y."/>
            <person name="Li Y."/>
            <person name="Zhao S.-W."/>
            <person name="Mao J.-F."/>
            <person name="Jia S.-G."/>
            <person name="Mao Y.-M."/>
        </authorList>
    </citation>
    <scope>NUCLEOTIDE SEQUENCE</scope>
    <source>
        <strain evidence="1">AT0</strain>
        <tissue evidence="1">Leaf</tissue>
    </source>
</reference>
<gene>
    <name evidence="1" type="ORF">FEM48_Zijuj01G0245200</name>
</gene>
<dbReference type="PANTHER" id="PTHR31681:SF34">
    <property type="entry name" value="DUF295 DOMAIN-CONTAINING PROTEIN"/>
    <property type="match status" value="1"/>
</dbReference>
<accession>A0A978W4H1</accession>
<comment type="caution">
    <text evidence="1">The sequence shown here is derived from an EMBL/GenBank/DDBJ whole genome shotgun (WGS) entry which is preliminary data.</text>
</comment>
<dbReference type="Proteomes" id="UP000813462">
    <property type="component" value="Unassembled WGS sequence"/>
</dbReference>
<dbReference type="PANTHER" id="PTHR31681">
    <property type="entry name" value="C2H2-LIKE ZINC FINGER PROTEIN"/>
    <property type="match status" value="1"/>
</dbReference>
<dbReference type="EMBL" id="JAEACU010000001">
    <property type="protein sequence ID" value="KAH7546855.1"/>
    <property type="molecule type" value="Genomic_DNA"/>
</dbReference>
<evidence type="ECO:0000313" key="1">
    <source>
        <dbReference type="EMBL" id="KAH7546855.1"/>
    </source>
</evidence>
<evidence type="ECO:0000313" key="2">
    <source>
        <dbReference type="Proteomes" id="UP000813462"/>
    </source>
</evidence>
<proteinExistence type="predicted"/>
<name>A0A978W4H1_ZIZJJ</name>